<dbReference type="EMBL" id="KP027195">
    <property type="protein sequence ID" value="AJD82131.1"/>
    <property type="molecule type" value="Genomic_DNA"/>
</dbReference>
<proteinExistence type="predicted"/>
<gene>
    <name evidence="1" type="primary">59</name>
    <name evidence="1" type="ORF">COSMO_59</name>
</gene>
<organism evidence="1 2">
    <name type="scientific">Mycobacterium phage Cosmo</name>
    <dbReference type="NCBI Taxonomy" id="1567467"/>
    <lineage>
        <taxon>Viruses</taxon>
        <taxon>Duplodnaviria</taxon>
        <taxon>Heunggongvirae</taxon>
        <taxon>Uroviricota</taxon>
        <taxon>Caudoviricetes</taxon>
        <taxon>Vilmaviridae</taxon>
        <taxon>Wildcatvirus</taxon>
        <taxon>Wildcatvirus wildcat</taxon>
        <taxon>Mycobacterium virus Wildcat</taxon>
    </lineage>
</organism>
<reference evidence="1 2" key="1">
    <citation type="submission" date="2014-10" db="EMBL/GenBank/DDBJ databases">
        <authorList>
            <person name="Mackenzie J."/>
            <person name="Lekholoane M."/>
            <person name="Leqhaoe R."/>
            <person name="Mcunu Z."/>
            <person name="Mzobe Z."/>
            <person name="Rodel H."/>
            <person name="Seagreen C."/>
            <person name="Mazeka N."/>
            <person name="Larsen M.H."/>
            <person name="Rubin E.J."/>
            <person name="Russell D.A."/>
            <person name="Guerrero C.A."/>
            <person name="Bowman C.A."/>
            <person name="Jacobs-Sera D."/>
            <person name="Hendrix R.W."/>
            <person name="Hatfull G.F."/>
        </authorList>
    </citation>
    <scope>NUCLEOTIDE SEQUENCE [LARGE SCALE GENOMIC DNA]</scope>
</reference>
<dbReference type="Proteomes" id="UP000031718">
    <property type="component" value="Segment"/>
</dbReference>
<evidence type="ECO:0000313" key="1">
    <source>
        <dbReference type="EMBL" id="AJD82131.1"/>
    </source>
</evidence>
<accession>A0A0B5A4X3</accession>
<evidence type="ECO:0000313" key="2">
    <source>
        <dbReference type="Proteomes" id="UP000031718"/>
    </source>
</evidence>
<protein>
    <submittedName>
        <fullName evidence="1">Uncharacterized protein</fullName>
    </submittedName>
</protein>
<sequence>MSQYQNRFGENVVALYIHNNNEWVGEEHWQIIKLPENSFDARQYGKIVEFRRSNSSGTQGWVCGRLDLEELRGICDMLSAAIRELEDE</sequence>
<name>A0A0B5A4X3_9CAUD</name>